<dbReference type="Gene3D" id="3.90.25.10">
    <property type="entry name" value="UDP-galactose 4-epimerase, domain 1"/>
    <property type="match status" value="1"/>
</dbReference>
<feature type="domain" description="NAD-dependent epimerase/dehydratase" evidence="1">
    <location>
        <begin position="4"/>
        <end position="39"/>
    </location>
</feature>
<sequence length="127" mass="14093">ESGAPSVTLWGTGTPCREFLYSDDLADAVVHLLSLPEANYEKVFGDDAGPPLINIGSGKDQTIRELGEIVKEVVAFTGAIEWDTTKPDGTPRKLLDVSRLTQLGWTYRTELKDGIRKAYEEFLRRHA</sequence>
<dbReference type="InterPro" id="IPR036291">
    <property type="entry name" value="NAD(P)-bd_dom_sf"/>
</dbReference>
<evidence type="ECO:0000259" key="1">
    <source>
        <dbReference type="Pfam" id="PF01370"/>
    </source>
</evidence>
<proteinExistence type="predicted"/>
<gene>
    <name evidence="2" type="ORF">S01H1_49543</name>
</gene>
<organism evidence="2">
    <name type="scientific">marine sediment metagenome</name>
    <dbReference type="NCBI Taxonomy" id="412755"/>
    <lineage>
        <taxon>unclassified sequences</taxon>
        <taxon>metagenomes</taxon>
        <taxon>ecological metagenomes</taxon>
    </lineage>
</organism>
<dbReference type="Pfam" id="PF01370">
    <property type="entry name" value="Epimerase"/>
    <property type="match status" value="1"/>
</dbReference>
<comment type="caution">
    <text evidence="2">The sequence shown here is derived from an EMBL/GenBank/DDBJ whole genome shotgun (WGS) entry which is preliminary data.</text>
</comment>
<dbReference type="EMBL" id="BARS01031877">
    <property type="protein sequence ID" value="GAG23106.1"/>
    <property type="molecule type" value="Genomic_DNA"/>
</dbReference>
<dbReference type="PANTHER" id="PTHR43238">
    <property type="entry name" value="GDP-L-FUCOSE SYNTHASE"/>
    <property type="match status" value="1"/>
</dbReference>
<dbReference type="Gene3D" id="3.40.50.720">
    <property type="entry name" value="NAD(P)-binding Rossmann-like Domain"/>
    <property type="match status" value="1"/>
</dbReference>
<dbReference type="SUPFAM" id="SSF51735">
    <property type="entry name" value="NAD(P)-binding Rossmann-fold domains"/>
    <property type="match status" value="1"/>
</dbReference>
<protein>
    <recommendedName>
        <fullName evidence="1">NAD-dependent epimerase/dehydratase domain-containing protein</fullName>
    </recommendedName>
</protein>
<dbReference type="InterPro" id="IPR001509">
    <property type="entry name" value="Epimerase_deHydtase"/>
</dbReference>
<dbReference type="AlphaFoldDB" id="X0XDS7"/>
<accession>X0XDS7</accession>
<reference evidence="2" key="1">
    <citation type="journal article" date="2014" name="Front. Microbiol.">
        <title>High frequency of phylogenetically diverse reductive dehalogenase-homologous genes in deep subseafloor sedimentary metagenomes.</title>
        <authorList>
            <person name="Kawai M."/>
            <person name="Futagami T."/>
            <person name="Toyoda A."/>
            <person name="Takaki Y."/>
            <person name="Nishi S."/>
            <person name="Hori S."/>
            <person name="Arai W."/>
            <person name="Tsubouchi T."/>
            <person name="Morono Y."/>
            <person name="Uchiyama I."/>
            <person name="Ito T."/>
            <person name="Fujiyama A."/>
            <person name="Inagaki F."/>
            <person name="Takami H."/>
        </authorList>
    </citation>
    <scope>NUCLEOTIDE SEQUENCE</scope>
    <source>
        <strain evidence="2">Expedition CK06-06</strain>
    </source>
</reference>
<dbReference type="GO" id="GO:0050577">
    <property type="term" value="F:GDP-L-fucose synthase activity"/>
    <property type="evidence" value="ECO:0007669"/>
    <property type="project" value="TreeGrafter"/>
</dbReference>
<dbReference type="PANTHER" id="PTHR43238:SF1">
    <property type="entry name" value="GDP-L-FUCOSE SYNTHASE"/>
    <property type="match status" value="1"/>
</dbReference>
<name>X0XDS7_9ZZZZ</name>
<evidence type="ECO:0000313" key="2">
    <source>
        <dbReference type="EMBL" id="GAG23106.1"/>
    </source>
</evidence>
<feature type="non-terminal residue" evidence="2">
    <location>
        <position position="1"/>
    </location>
</feature>